<dbReference type="PROSITE" id="PS51068">
    <property type="entry name" value="FPG_CAT"/>
    <property type="match status" value="1"/>
</dbReference>
<evidence type="ECO:0000256" key="9">
    <source>
        <dbReference type="ARBA" id="ARBA00022771"/>
    </source>
</evidence>
<dbReference type="InterPro" id="IPR015886">
    <property type="entry name" value="H2TH_FPG"/>
</dbReference>
<dbReference type="SUPFAM" id="SSF81624">
    <property type="entry name" value="N-terminal domain of MutM-like DNA repair proteins"/>
    <property type="match status" value="1"/>
</dbReference>
<dbReference type="PANTHER" id="PTHR22993:SF9">
    <property type="entry name" value="FORMAMIDOPYRIMIDINE-DNA GLYCOSYLASE"/>
    <property type="match status" value="1"/>
</dbReference>
<evidence type="ECO:0000259" key="20">
    <source>
        <dbReference type="PROSITE" id="PS51066"/>
    </source>
</evidence>
<dbReference type="FunFam" id="1.10.8.50:FF:000003">
    <property type="entry name" value="Formamidopyrimidine-DNA glycosylase"/>
    <property type="match status" value="1"/>
</dbReference>
<dbReference type="eggNOG" id="COG0266">
    <property type="taxonomic scope" value="Bacteria"/>
</dbReference>
<keyword evidence="15" id="KW-0511">Multifunctional enzyme</keyword>
<dbReference type="Pfam" id="PF06831">
    <property type="entry name" value="H2TH"/>
    <property type="match status" value="1"/>
</dbReference>
<dbReference type="OrthoDB" id="9800855at2"/>
<dbReference type="EMBL" id="CP003108">
    <property type="protein sequence ID" value="AET67650.1"/>
    <property type="molecule type" value="Genomic_DNA"/>
</dbReference>
<evidence type="ECO:0000256" key="2">
    <source>
        <dbReference type="ARBA" id="ARBA00001947"/>
    </source>
</evidence>
<dbReference type="GO" id="GO:0003684">
    <property type="term" value="F:damaged DNA binding"/>
    <property type="evidence" value="ECO:0007669"/>
    <property type="project" value="InterPro"/>
</dbReference>
<evidence type="ECO:0000259" key="21">
    <source>
        <dbReference type="PROSITE" id="PS51068"/>
    </source>
</evidence>
<evidence type="ECO:0000256" key="13">
    <source>
        <dbReference type="ARBA" id="ARBA00023204"/>
    </source>
</evidence>
<dbReference type="PROSITE" id="PS51066">
    <property type="entry name" value="ZF_FPG_2"/>
    <property type="match status" value="1"/>
</dbReference>
<dbReference type="Proteomes" id="UP000006346">
    <property type="component" value="Chromosome"/>
</dbReference>
<feature type="domain" description="FPG-type" evidence="20">
    <location>
        <begin position="255"/>
        <end position="289"/>
    </location>
</feature>
<dbReference type="GO" id="GO:0008270">
    <property type="term" value="F:zinc ion binding"/>
    <property type="evidence" value="ECO:0007669"/>
    <property type="project" value="UniProtKB-KW"/>
</dbReference>
<dbReference type="EC" id="3.2.2.23" evidence="4"/>
<keyword evidence="9 19" id="KW-0863">Zinc-finger</keyword>
<dbReference type="InterPro" id="IPR035937">
    <property type="entry name" value="FPG_N"/>
</dbReference>
<gene>
    <name evidence="22" type="ordered locus">Desor_2041</name>
</gene>
<dbReference type="InterPro" id="IPR000214">
    <property type="entry name" value="Znf_DNA_glyclase/AP_lyase"/>
</dbReference>
<keyword evidence="8" id="KW-0227">DNA damage</keyword>
<evidence type="ECO:0000256" key="18">
    <source>
        <dbReference type="ARBA" id="ARBA00044632"/>
    </source>
</evidence>
<dbReference type="PATRIC" id="fig|768706.3.peg.2054"/>
<dbReference type="RefSeq" id="WP_014184465.1">
    <property type="nucleotide sequence ID" value="NC_016584.1"/>
</dbReference>
<proteinExistence type="inferred from homology"/>
<dbReference type="SMART" id="SM01232">
    <property type="entry name" value="H2TH"/>
    <property type="match status" value="1"/>
</dbReference>
<dbReference type="Gene3D" id="3.20.190.10">
    <property type="entry name" value="MutM-like, N-terminal"/>
    <property type="match status" value="1"/>
</dbReference>
<reference evidence="23" key="1">
    <citation type="submission" date="2011-11" db="EMBL/GenBank/DDBJ databases">
        <title>Complete sequence of Desulfosporosinus orientis DSM 765.</title>
        <authorList>
            <person name="Lucas S."/>
            <person name="Han J."/>
            <person name="Lapidus A."/>
            <person name="Cheng J.-F."/>
            <person name="Goodwin L."/>
            <person name="Pitluck S."/>
            <person name="Peters L."/>
            <person name="Ovchinnikova G."/>
            <person name="Teshima H."/>
            <person name="Detter J.C."/>
            <person name="Han C."/>
            <person name="Tapia R."/>
            <person name="Land M."/>
            <person name="Hauser L."/>
            <person name="Kyrpides N."/>
            <person name="Ivanova N."/>
            <person name="Pagani I."/>
            <person name="Pester M."/>
            <person name="Spring S."/>
            <person name="Ollivier B."/>
            <person name="Rattei T."/>
            <person name="Klenk H.-P."/>
            <person name="Wagner M."/>
            <person name="Loy A."/>
            <person name="Woyke T."/>
        </authorList>
    </citation>
    <scope>NUCLEOTIDE SEQUENCE [LARGE SCALE GENOMIC DNA]</scope>
    <source>
        <strain evidence="23">ATCC 19365 / DSM 765 / NCIMB 8382 / VKM B-1628</strain>
    </source>
</reference>
<reference evidence="22 23" key="2">
    <citation type="journal article" date="2012" name="J. Bacteriol.">
        <title>Complete genome sequences of Desulfosporosinus orientis DSM765T, Desulfosporosinus youngiae DSM17734T, Desulfosporosinus meridiei DSM13257T, and Desulfosporosinus acidiphilus DSM22704T.</title>
        <authorList>
            <person name="Pester M."/>
            <person name="Brambilla E."/>
            <person name="Alazard D."/>
            <person name="Rattei T."/>
            <person name="Weinmaier T."/>
            <person name="Han J."/>
            <person name="Lucas S."/>
            <person name="Lapidus A."/>
            <person name="Cheng J.F."/>
            <person name="Goodwin L."/>
            <person name="Pitluck S."/>
            <person name="Peters L."/>
            <person name="Ovchinnikova G."/>
            <person name="Teshima H."/>
            <person name="Detter J.C."/>
            <person name="Han C.S."/>
            <person name="Tapia R."/>
            <person name="Land M.L."/>
            <person name="Hauser L."/>
            <person name="Kyrpides N.C."/>
            <person name="Ivanova N.N."/>
            <person name="Pagani I."/>
            <person name="Huntmann M."/>
            <person name="Wei C.L."/>
            <person name="Davenport K.W."/>
            <person name="Daligault H."/>
            <person name="Chain P.S."/>
            <person name="Chen A."/>
            <person name="Mavromatis K."/>
            <person name="Markowitz V."/>
            <person name="Szeto E."/>
            <person name="Mikhailova N."/>
            <person name="Pati A."/>
            <person name="Wagner M."/>
            <person name="Woyke T."/>
            <person name="Ollivier B."/>
            <person name="Klenk H.P."/>
            <person name="Spring S."/>
            <person name="Loy A."/>
        </authorList>
    </citation>
    <scope>NUCLEOTIDE SEQUENCE [LARGE SCALE GENOMIC DNA]</scope>
    <source>
        <strain evidence="23">ATCC 19365 / DSM 765 / NCIMB 8382 / VKM B-1628</strain>
    </source>
</reference>
<evidence type="ECO:0000256" key="3">
    <source>
        <dbReference type="ARBA" id="ARBA00009409"/>
    </source>
</evidence>
<evidence type="ECO:0000256" key="7">
    <source>
        <dbReference type="ARBA" id="ARBA00022723"/>
    </source>
</evidence>
<dbReference type="SUPFAM" id="SSF57716">
    <property type="entry name" value="Glucocorticoid receptor-like (DNA-binding domain)"/>
    <property type="match status" value="1"/>
</dbReference>
<keyword evidence="14" id="KW-0456">Lyase</keyword>
<comment type="cofactor">
    <cofactor evidence="2">
        <name>Zn(2+)</name>
        <dbReference type="ChEBI" id="CHEBI:29105"/>
    </cofactor>
</comment>
<evidence type="ECO:0000256" key="6">
    <source>
        <dbReference type="ARBA" id="ARBA00016240"/>
    </source>
</evidence>
<evidence type="ECO:0000313" key="23">
    <source>
        <dbReference type="Proteomes" id="UP000006346"/>
    </source>
</evidence>
<evidence type="ECO:0000256" key="10">
    <source>
        <dbReference type="ARBA" id="ARBA00022801"/>
    </source>
</evidence>
<dbReference type="GO" id="GO:0034039">
    <property type="term" value="F:8-oxo-7,8-dihydroguanine DNA N-glycosylase activity"/>
    <property type="evidence" value="ECO:0007669"/>
    <property type="project" value="TreeGrafter"/>
</dbReference>
<keyword evidence="23" id="KW-1185">Reference proteome</keyword>
<evidence type="ECO:0000256" key="16">
    <source>
        <dbReference type="ARBA" id="ARBA00023295"/>
    </source>
</evidence>
<comment type="similarity">
    <text evidence="3">Belongs to the FPG family.</text>
</comment>
<dbReference type="InterPro" id="IPR012319">
    <property type="entry name" value="FPG_cat"/>
</dbReference>
<organism evidence="22 23">
    <name type="scientific">Desulfosporosinus orientis (strain ATCC 19365 / DSM 765 / NCIMB 8382 / VKM B-1628 / Singapore I)</name>
    <name type="common">Desulfotomaculum orientis</name>
    <dbReference type="NCBI Taxonomy" id="768706"/>
    <lineage>
        <taxon>Bacteria</taxon>
        <taxon>Bacillati</taxon>
        <taxon>Bacillota</taxon>
        <taxon>Clostridia</taxon>
        <taxon>Eubacteriales</taxon>
        <taxon>Desulfitobacteriaceae</taxon>
        <taxon>Desulfosporosinus</taxon>
    </lineage>
</organism>
<keyword evidence="12" id="KW-0238">DNA-binding</keyword>
<dbReference type="InterPro" id="IPR010979">
    <property type="entry name" value="Ribosomal_uS13-like_H2TH"/>
</dbReference>
<dbReference type="STRING" id="768706.Desor_2041"/>
<keyword evidence="10" id="KW-0378">Hydrolase</keyword>
<evidence type="ECO:0000256" key="5">
    <source>
        <dbReference type="ARBA" id="ARBA00012720"/>
    </source>
</evidence>
<feature type="domain" description="Formamidopyrimidine-DNA glycosylase catalytic" evidence="21">
    <location>
        <begin position="2"/>
        <end position="126"/>
    </location>
</feature>
<dbReference type="AlphaFoldDB" id="G7WF39"/>
<dbReference type="InterPro" id="IPR010663">
    <property type="entry name" value="Znf_FPG/IleRS"/>
</dbReference>
<evidence type="ECO:0000256" key="4">
    <source>
        <dbReference type="ARBA" id="ARBA00012024"/>
    </source>
</evidence>
<keyword evidence="13" id="KW-0234">DNA repair</keyword>
<dbReference type="Gene3D" id="1.10.8.50">
    <property type="match status" value="1"/>
</dbReference>
<accession>G7WF39</accession>
<dbReference type="GO" id="GO:0140078">
    <property type="term" value="F:class I DNA-(apurinic or apyrimidinic site) endonuclease activity"/>
    <property type="evidence" value="ECO:0007669"/>
    <property type="project" value="UniProtKB-EC"/>
</dbReference>
<dbReference type="KEGG" id="dor:Desor_2041"/>
<dbReference type="PANTHER" id="PTHR22993">
    <property type="entry name" value="FORMAMIDOPYRIMIDINE-DNA GLYCOSYLASE"/>
    <property type="match status" value="1"/>
</dbReference>
<dbReference type="SMART" id="SM00898">
    <property type="entry name" value="Fapy_DNA_glyco"/>
    <property type="match status" value="1"/>
</dbReference>
<comment type="catalytic activity">
    <reaction evidence="1">
        <text>Hydrolysis of DNA containing ring-opened 7-methylguanine residues, releasing 2,6-diamino-4-hydroxy-5-(N-methyl)formamidopyrimidine.</text>
        <dbReference type="EC" id="3.2.2.23"/>
    </reaction>
</comment>
<dbReference type="EC" id="4.2.99.18" evidence="5"/>
<evidence type="ECO:0000313" key="22">
    <source>
        <dbReference type="EMBL" id="AET67650.1"/>
    </source>
</evidence>
<dbReference type="Pfam" id="PF01149">
    <property type="entry name" value="Fapy_DNA_glyco"/>
    <property type="match status" value="1"/>
</dbReference>
<comment type="catalytic activity">
    <reaction evidence="18">
        <text>2'-deoxyribonucleotide-(2'-deoxyribose 5'-phosphate)-2'-deoxyribonucleotide-DNA = a 3'-end 2'-deoxyribonucleotide-(2,3-dehydro-2,3-deoxyribose 5'-phosphate)-DNA + a 5'-end 5'-phospho-2'-deoxyribonucleoside-DNA + H(+)</text>
        <dbReference type="Rhea" id="RHEA:66592"/>
        <dbReference type="Rhea" id="RHEA-COMP:13180"/>
        <dbReference type="Rhea" id="RHEA-COMP:16897"/>
        <dbReference type="Rhea" id="RHEA-COMP:17067"/>
        <dbReference type="ChEBI" id="CHEBI:15378"/>
        <dbReference type="ChEBI" id="CHEBI:136412"/>
        <dbReference type="ChEBI" id="CHEBI:157695"/>
        <dbReference type="ChEBI" id="CHEBI:167181"/>
        <dbReference type="EC" id="4.2.99.18"/>
    </reaction>
</comment>
<evidence type="ECO:0000256" key="19">
    <source>
        <dbReference type="PROSITE-ProRule" id="PRU00391"/>
    </source>
</evidence>
<name>G7WF39_DESOD</name>
<keyword evidence="7" id="KW-0479">Metal-binding</keyword>
<keyword evidence="11" id="KW-0862">Zinc</keyword>
<evidence type="ECO:0000256" key="15">
    <source>
        <dbReference type="ARBA" id="ARBA00023268"/>
    </source>
</evidence>
<dbReference type="SUPFAM" id="SSF46946">
    <property type="entry name" value="S13-like H2TH domain"/>
    <property type="match status" value="1"/>
</dbReference>
<keyword evidence="16" id="KW-0326">Glycosidase</keyword>
<evidence type="ECO:0000256" key="8">
    <source>
        <dbReference type="ARBA" id="ARBA00022763"/>
    </source>
</evidence>
<evidence type="ECO:0000256" key="17">
    <source>
        <dbReference type="ARBA" id="ARBA00030638"/>
    </source>
</evidence>
<dbReference type="GO" id="GO:0003690">
    <property type="term" value="F:double-stranded DNA binding"/>
    <property type="evidence" value="ECO:0007669"/>
    <property type="project" value="UniProtKB-ARBA"/>
</dbReference>
<dbReference type="HOGENOM" id="CLU_038423_1_2_9"/>
<protein>
    <recommendedName>
        <fullName evidence="6">Formamidopyrimidine-DNA glycosylase</fullName>
        <ecNumber evidence="4">3.2.2.23</ecNumber>
        <ecNumber evidence="5">4.2.99.18</ecNumber>
    </recommendedName>
    <alternativeName>
        <fullName evidence="17">DNA-(apurinic or apyrimidinic site) lyase MutM</fullName>
    </alternativeName>
</protein>
<evidence type="ECO:0000256" key="1">
    <source>
        <dbReference type="ARBA" id="ARBA00001668"/>
    </source>
</evidence>
<evidence type="ECO:0000256" key="12">
    <source>
        <dbReference type="ARBA" id="ARBA00023125"/>
    </source>
</evidence>
<evidence type="ECO:0000256" key="11">
    <source>
        <dbReference type="ARBA" id="ARBA00022833"/>
    </source>
</evidence>
<dbReference type="Pfam" id="PF06827">
    <property type="entry name" value="zf-FPG_IleRS"/>
    <property type="match status" value="1"/>
</dbReference>
<evidence type="ECO:0000256" key="14">
    <source>
        <dbReference type="ARBA" id="ARBA00023239"/>
    </source>
</evidence>
<dbReference type="GO" id="GO:0006284">
    <property type="term" value="P:base-excision repair"/>
    <property type="evidence" value="ECO:0007669"/>
    <property type="project" value="InterPro"/>
</dbReference>
<sequence>MPEIPEMEIYEHYLNQLVKNKKISRVNVLRLKSINLESTVFSSQVMNKQITGIERQGKFLIFHLDDDNYLLTHMMLDGRLFYITNEDINQSMVMQSSAEDLKEMIKDLPGKPSVVFGLDDGSTLFFCNLTLGYLYYLGKDELEKKLQELGRDPLDPSFQAQEFAQLLEGKRGKIKPWLMNPRNISGVGNAYSNEALFQAGILPTRVISAISVEEKQALFRSLVEIINESIRLGGDMEEPFADWDDFTGGYNAHFKVYAREGVPCVNCREPIQKSEVGGRNSYFCPLCQK</sequence>